<evidence type="ECO:0000256" key="1">
    <source>
        <dbReference type="ARBA" id="ARBA00001971"/>
    </source>
</evidence>
<dbReference type="EMBL" id="MNPL01011336">
    <property type="protein sequence ID" value="OQR72646.1"/>
    <property type="molecule type" value="Genomic_DNA"/>
</dbReference>
<dbReference type="GO" id="GO:0016705">
    <property type="term" value="F:oxidoreductase activity, acting on paired donors, with incorporation or reduction of molecular oxygen"/>
    <property type="evidence" value="ECO:0007669"/>
    <property type="project" value="InterPro"/>
</dbReference>
<dbReference type="AlphaFoldDB" id="A0A1V9XGT6"/>
<gene>
    <name evidence="8" type="ORF">BIW11_10252</name>
</gene>
<dbReference type="Pfam" id="PF00067">
    <property type="entry name" value="p450"/>
    <property type="match status" value="1"/>
</dbReference>
<name>A0A1V9XGT6_9ACAR</name>
<comment type="caution">
    <text evidence="8">The sequence shown here is derived from an EMBL/GenBank/DDBJ whole genome shotgun (WGS) entry which is preliminary data.</text>
</comment>
<comment type="similarity">
    <text evidence="2">Belongs to the cytochrome P450 family.</text>
</comment>
<dbReference type="PANTHER" id="PTHR24279">
    <property type="entry name" value="CYTOCHROME P450"/>
    <property type="match status" value="1"/>
</dbReference>
<evidence type="ECO:0000256" key="7">
    <source>
        <dbReference type="ARBA" id="ARBA00023033"/>
    </source>
</evidence>
<protein>
    <submittedName>
        <fullName evidence="8">Cytochrome P450 315a1</fullName>
    </submittedName>
</protein>
<keyword evidence="7" id="KW-0503">Monooxygenase</keyword>
<evidence type="ECO:0000256" key="5">
    <source>
        <dbReference type="ARBA" id="ARBA00023002"/>
    </source>
</evidence>
<keyword evidence="5" id="KW-0560">Oxidoreductase</keyword>
<accession>A0A1V9XGT6</accession>
<keyword evidence="9" id="KW-1185">Reference proteome</keyword>
<dbReference type="InterPro" id="IPR036396">
    <property type="entry name" value="Cyt_P450_sf"/>
</dbReference>
<evidence type="ECO:0000256" key="2">
    <source>
        <dbReference type="ARBA" id="ARBA00010617"/>
    </source>
</evidence>
<proteinExistence type="inferred from homology"/>
<dbReference type="OrthoDB" id="3945418at2759"/>
<reference evidence="8 9" key="1">
    <citation type="journal article" date="2017" name="Gigascience">
        <title>Draft genome of the honey bee ectoparasitic mite, Tropilaelaps mercedesae, is shaped by the parasitic life history.</title>
        <authorList>
            <person name="Dong X."/>
            <person name="Armstrong S.D."/>
            <person name="Xia D."/>
            <person name="Makepeace B.L."/>
            <person name="Darby A.C."/>
            <person name="Kadowaki T."/>
        </authorList>
    </citation>
    <scope>NUCLEOTIDE SEQUENCE [LARGE SCALE GENOMIC DNA]</scope>
    <source>
        <strain evidence="8">Wuxi-XJTLU</strain>
    </source>
</reference>
<evidence type="ECO:0000313" key="8">
    <source>
        <dbReference type="EMBL" id="OQR72646.1"/>
    </source>
</evidence>
<sequence>TPGQSPRVFSIFPFLRSARAIFILSIEEVLPFRPHNLQQSCPLHTFIEVIMLSKSRGLFEVGRVVARRSATSALVMEPDAPAVCPFHALWAKRQTPSTPPVAPPAIVSRVRPYDAMPTPRALPIVGTTLDVARFGGATRIHEYCDHRHKQLGPIYREKLGTVEAVFVADSALIQQVYANEGRYPQHMVPEAWTIYNQKKNIKRGLFFIIYSEWLPIFHHLRCDRTPNAMSVSSEATSGSAGKSATNRPRLPADLLFYPHTPPLLIY</sequence>
<dbReference type="GO" id="GO:0005506">
    <property type="term" value="F:iron ion binding"/>
    <property type="evidence" value="ECO:0007669"/>
    <property type="project" value="InterPro"/>
</dbReference>
<evidence type="ECO:0000313" key="9">
    <source>
        <dbReference type="Proteomes" id="UP000192247"/>
    </source>
</evidence>
<dbReference type="Proteomes" id="UP000192247">
    <property type="component" value="Unassembled WGS sequence"/>
</dbReference>
<dbReference type="InterPro" id="IPR001128">
    <property type="entry name" value="Cyt_P450"/>
</dbReference>
<evidence type="ECO:0000256" key="4">
    <source>
        <dbReference type="ARBA" id="ARBA00022723"/>
    </source>
</evidence>
<dbReference type="SUPFAM" id="SSF48264">
    <property type="entry name" value="Cytochrome P450"/>
    <property type="match status" value="1"/>
</dbReference>
<keyword evidence="6" id="KW-0408">Iron</keyword>
<comment type="cofactor">
    <cofactor evidence="1">
        <name>heme</name>
        <dbReference type="ChEBI" id="CHEBI:30413"/>
    </cofactor>
</comment>
<organism evidence="8 9">
    <name type="scientific">Tropilaelaps mercedesae</name>
    <dbReference type="NCBI Taxonomy" id="418985"/>
    <lineage>
        <taxon>Eukaryota</taxon>
        <taxon>Metazoa</taxon>
        <taxon>Ecdysozoa</taxon>
        <taxon>Arthropoda</taxon>
        <taxon>Chelicerata</taxon>
        <taxon>Arachnida</taxon>
        <taxon>Acari</taxon>
        <taxon>Parasitiformes</taxon>
        <taxon>Mesostigmata</taxon>
        <taxon>Gamasina</taxon>
        <taxon>Dermanyssoidea</taxon>
        <taxon>Laelapidae</taxon>
        <taxon>Tropilaelaps</taxon>
    </lineage>
</organism>
<dbReference type="GO" id="GO:0020037">
    <property type="term" value="F:heme binding"/>
    <property type="evidence" value="ECO:0007669"/>
    <property type="project" value="InterPro"/>
</dbReference>
<dbReference type="Gene3D" id="1.10.630.10">
    <property type="entry name" value="Cytochrome P450"/>
    <property type="match status" value="1"/>
</dbReference>
<dbReference type="GO" id="GO:0004497">
    <property type="term" value="F:monooxygenase activity"/>
    <property type="evidence" value="ECO:0007669"/>
    <property type="project" value="UniProtKB-KW"/>
</dbReference>
<evidence type="ECO:0000256" key="3">
    <source>
        <dbReference type="ARBA" id="ARBA00022617"/>
    </source>
</evidence>
<feature type="non-terminal residue" evidence="8">
    <location>
        <position position="1"/>
    </location>
</feature>
<keyword evidence="3" id="KW-0349">Heme</keyword>
<dbReference type="InterPro" id="IPR050479">
    <property type="entry name" value="CYP11_CYP27_families"/>
</dbReference>
<dbReference type="PANTHER" id="PTHR24279:SF120">
    <property type="entry name" value="CYTOCHROME P450"/>
    <property type="match status" value="1"/>
</dbReference>
<evidence type="ECO:0000256" key="6">
    <source>
        <dbReference type="ARBA" id="ARBA00023004"/>
    </source>
</evidence>
<keyword evidence="4" id="KW-0479">Metal-binding</keyword>
<dbReference type="InParanoid" id="A0A1V9XGT6"/>
<dbReference type="STRING" id="418985.A0A1V9XGT6"/>